<organism evidence="1 2">
    <name type="scientific">Desulfonema magnum</name>
    <dbReference type="NCBI Taxonomy" id="45655"/>
    <lineage>
        <taxon>Bacteria</taxon>
        <taxon>Pseudomonadati</taxon>
        <taxon>Thermodesulfobacteriota</taxon>
        <taxon>Desulfobacteria</taxon>
        <taxon>Desulfobacterales</taxon>
        <taxon>Desulfococcaceae</taxon>
        <taxon>Desulfonema</taxon>
    </lineage>
</organism>
<evidence type="ECO:0000313" key="1">
    <source>
        <dbReference type="EMBL" id="QTA87023.1"/>
    </source>
</evidence>
<keyword evidence="2" id="KW-1185">Reference proteome</keyword>
<evidence type="ECO:0000313" key="2">
    <source>
        <dbReference type="Proteomes" id="UP000663722"/>
    </source>
</evidence>
<dbReference type="KEGG" id="dmm:dnm_030500"/>
<sequence length="95" mass="11072">MILHVKKAKYFSDYKIELFFNDGRGGVADLSNILHGVFEPLRDKSLFSQFRVDEELDTVTWANGADIAPEYLYFLAFKDEPDLQEQFKKWGYVKG</sequence>
<dbReference type="EMBL" id="CP061800">
    <property type="protein sequence ID" value="QTA87023.1"/>
    <property type="molecule type" value="Genomic_DNA"/>
</dbReference>
<dbReference type="InterPro" id="IPR036782">
    <property type="entry name" value="NE0471-like_N"/>
</dbReference>
<protein>
    <submittedName>
        <fullName evidence="1">DUF2442</fullName>
    </submittedName>
</protein>
<dbReference type="Pfam" id="PF10387">
    <property type="entry name" value="DUF2442"/>
    <property type="match status" value="1"/>
</dbReference>
<dbReference type="AlphaFoldDB" id="A0A975BKE7"/>
<dbReference type="SUPFAM" id="SSF143880">
    <property type="entry name" value="NE0471 N-terminal domain-like"/>
    <property type="match status" value="1"/>
</dbReference>
<dbReference type="InterPro" id="IPR018841">
    <property type="entry name" value="DUF2442"/>
</dbReference>
<gene>
    <name evidence="1" type="ORF">dnm_030500</name>
</gene>
<dbReference type="Gene3D" id="3.30.2020.10">
    <property type="entry name" value="NE0471-like N-terminal domain"/>
    <property type="match status" value="1"/>
</dbReference>
<accession>A0A975BKE7</accession>
<dbReference type="Proteomes" id="UP000663722">
    <property type="component" value="Chromosome"/>
</dbReference>
<reference evidence="1" key="1">
    <citation type="journal article" date="2021" name="Microb. Physiol.">
        <title>Proteogenomic Insights into the Physiology of Marine, Sulfate-Reducing, Filamentous Desulfonema limicola and Desulfonema magnum.</title>
        <authorList>
            <person name="Schnaars V."/>
            <person name="Wohlbrand L."/>
            <person name="Scheve S."/>
            <person name="Hinrichs C."/>
            <person name="Reinhardt R."/>
            <person name="Rabus R."/>
        </authorList>
    </citation>
    <scope>NUCLEOTIDE SEQUENCE</scope>
    <source>
        <strain evidence="1">4be13</strain>
    </source>
</reference>
<dbReference type="RefSeq" id="WP_207682394.1">
    <property type="nucleotide sequence ID" value="NZ_CP061800.1"/>
</dbReference>
<name>A0A975BKE7_9BACT</name>
<proteinExistence type="predicted"/>